<evidence type="ECO:0000313" key="19">
    <source>
        <dbReference type="Proteomes" id="UP000586947"/>
    </source>
</evidence>
<keyword evidence="6 14" id="KW-0808">Transferase</keyword>
<dbReference type="InterPro" id="IPR016039">
    <property type="entry name" value="Thiolase-like"/>
</dbReference>
<dbReference type="EC" id="2.3.1.179" evidence="3 14"/>
<dbReference type="EMBL" id="JACHDP010000001">
    <property type="protein sequence ID" value="MBB5480958.1"/>
    <property type="molecule type" value="Genomic_DNA"/>
</dbReference>
<organism evidence="18 19">
    <name type="scientific">Micromonospora parathelypteridis</name>
    <dbReference type="NCBI Taxonomy" id="1839617"/>
    <lineage>
        <taxon>Bacteria</taxon>
        <taxon>Bacillati</taxon>
        <taxon>Actinomycetota</taxon>
        <taxon>Actinomycetes</taxon>
        <taxon>Micromonosporales</taxon>
        <taxon>Micromonosporaceae</taxon>
        <taxon>Micromonospora</taxon>
    </lineage>
</organism>
<evidence type="ECO:0000256" key="2">
    <source>
        <dbReference type="ARBA" id="ARBA00008467"/>
    </source>
</evidence>
<evidence type="ECO:0000256" key="15">
    <source>
        <dbReference type="PIRSR" id="PIRSR000447-1"/>
    </source>
</evidence>
<dbReference type="NCBIfam" id="NF005589">
    <property type="entry name" value="PRK07314.1"/>
    <property type="match status" value="1"/>
</dbReference>
<dbReference type="SMART" id="SM00825">
    <property type="entry name" value="PKS_KS"/>
    <property type="match status" value="1"/>
</dbReference>
<evidence type="ECO:0000313" key="18">
    <source>
        <dbReference type="EMBL" id="MBB5480958.1"/>
    </source>
</evidence>
<dbReference type="GO" id="GO:0004315">
    <property type="term" value="F:3-oxoacyl-[acyl-carrier-protein] synthase activity"/>
    <property type="evidence" value="ECO:0007669"/>
    <property type="project" value="UniProtKB-EC"/>
</dbReference>
<proteinExistence type="inferred from homology"/>
<dbReference type="InterPro" id="IPR018201">
    <property type="entry name" value="Ketoacyl_synth_AS"/>
</dbReference>
<evidence type="ECO:0000256" key="13">
    <source>
        <dbReference type="ARBA" id="ARBA00047659"/>
    </source>
</evidence>
<keyword evidence="7" id="KW-0276">Fatty acid metabolism</keyword>
<evidence type="ECO:0000256" key="16">
    <source>
        <dbReference type="RuleBase" id="RU003694"/>
    </source>
</evidence>
<evidence type="ECO:0000256" key="1">
    <source>
        <dbReference type="ARBA" id="ARBA00005194"/>
    </source>
</evidence>
<comment type="caution">
    <text evidence="18">The sequence shown here is derived from an EMBL/GenBank/DDBJ whole genome shotgun (WGS) entry which is preliminary data.</text>
</comment>
<evidence type="ECO:0000256" key="4">
    <source>
        <dbReference type="ARBA" id="ARBA00014657"/>
    </source>
</evidence>
<dbReference type="PIRSF" id="PIRSF000447">
    <property type="entry name" value="KAS_II"/>
    <property type="match status" value="1"/>
</dbReference>
<evidence type="ECO:0000259" key="17">
    <source>
        <dbReference type="PROSITE" id="PS52004"/>
    </source>
</evidence>
<evidence type="ECO:0000256" key="8">
    <source>
        <dbReference type="ARBA" id="ARBA00023098"/>
    </source>
</evidence>
<evidence type="ECO:0000256" key="11">
    <source>
        <dbReference type="ARBA" id="ARBA00024006"/>
    </source>
</evidence>
<dbReference type="FunFam" id="3.40.47.10:FF:000018">
    <property type="entry name" value="3-oxoacyl-[acyl-carrier-protein] synthase 2"/>
    <property type="match status" value="1"/>
</dbReference>
<dbReference type="SUPFAM" id="SSF53901">
    <property type="entry name" value="Thiolase-like"/>
    <property type="match status" value="2"/>
</dbReference>
<sequence length="423" mass="43812">MEGGDSVRHRVAVTGLSARTPAGDTVDALWPVLRSGRSVIGPIRSFDASGLATRFAGEIQGFDPTAYLSPKMVRQTDRVCQLAIAAALDAYTDADPRQLDPDRCAVVVGTGMGGSESFYTQVRAFIENGPDRISPWAIPMIMPNAAASLIARQLRWRGPNFCISTACTAGANAIGEGVRLIRDGSADVVLAGGAEAAVNPIVVAGFARMHALSTRNAEPETASRPFDGERDGFVLAEGSAFVLLERLDRAVARGARIHGEVAGYGFNSDAYHSTMPHPEGRGAVDCMRLALRDADVDPADVGHINAHGTSTMLNDAAEAQAIHTVFGGAAPPTTSTKGSLGHLVGAAGAVEVVASLLALRHGEIPPTANLRTRGSDIPIDVVAGVPRTGRPGPILTNSFGFGGHNASLVLASVDSGGATVRSN</sequence>
<protein>
    <recommendedName>
        <fullName evidence="4 14">3-oxoacyl-[acyl-carrier-protein] synthase 2</fullName>
        <ecNumber evidence="3 14">2.3.1.179</ecNumber>
    </recommendedName>
</protein>
<keyword evidence="5 14" id="KW-0444">Lipid biosynthesis</keyword>
<dbReference type="Pfam" id="PF02801">
    <property type="entry name" value="Ketoacyl-synt_C"/>
    <property type="match status" value="1"/>
</dbReference>
<keyword evidence="19" id="KW-1185">Reference proteome</keyword>
<dbReference type="InterPro" id="IPR020841">
    <property type="entry name" value="PKS_Beta-ketoAc_synthase_dom"/>
</dbReference>
<evidence type="ECO:0000256" key="14">
    <source>
        <dbReference type="PIRNR" id="PIRNR000447"/>
    </source>
</evidence>
<dbReference type="GO" id="GO:0006633">
    <property type="term" value="P:fatty acid biosynthetic process"/>
    <property type="evidence" value="ECO:0007669"/>
    <property type="project" value="UniProtKB-UniPathway"/>
</dbReference>
<dbReference type="CDD" id="cd00834">
    <property type="entry name" value="KAS_I_II"/>
    <property type="match status" value="1"/>
</dbReference>
<accession>A0A840W7D2</accession>
<gene>
    <name evidence="18" type="ORF">HNR20_005463</name>
</gene>
<dbReference type="PROSITE" id="PS00606">
    <property type="entry name" value="KS3_1"/>
    <property type="match status" value="1"/>
</dbReference>
<evidence type="ECO:0000256" key="7">
    <source>
        <dbReference type="ARBA" id="ARBA00022832"/>
    </source>
</evidence>
<dbReference type="InterPro" id="IPR014030">
    <property type="entry name" value="Ketoacyl_synth_N"/>
</dbReference>
<name>A0A840W7D2_9ACTN</name>
<dbReference type="PANTHER" id="PTHR11712:SF347">
    <property type="entry name" value="BETA KETOACYL-ACYL CARRIER PROTEIN SYNTHASE"/>
    <property type="match status" value="1"/>
</dbReference>
<keyword evidence="9 14" id="KW-0275">Fatty acid biosynthesis</keyword>
<comment type="catalytic activity">
    <reaction evidence="12 14">
        <text>(9Z)-hexadecenoyl-[ACP] + malonyl-[ACP] + H(+) = 3-oxo-(11Z)-octadecenoyl-[ACP] + holo-[ACP] + CO2</text>
        <dbReference type="Rhea" id="RHEA:55040"/>
        <dbReference type="Rhea" id="RHEA-COMP:9623"/>
        <dbReference type="Rhea" id="RHEA-COMP:9685"/>
        <dbReference type="Rhea" id="RHEA-COMP:10800"/>
        <dbReference type="Rhea" id="RHEA-COMP:14074"/>
        <dbReference type="ChEBI" id="CHEBI:15378"/>
        <dbReference type="ChEBI" id="CHEBI:16526"/>
        <dbReference type="ChEBI" id="CHEBI:64479"/>
        <dbReference type="ChEBI" id="CHEBI:78449"/>
        <dbReference type="ChEBI" id="CHEBI:83989"/>
        <dbReference type="ChEBI" id="CHEBI:138538"/>
        <dbReference type="EC" id="2.3.1.179"/>
    </reaction>
</comment>
<dbReference type="PROSITE" id="PS52004">
    <property type="entry name" value="KS3_2"/>
    <property type="match status" value="1"/>
</dbReference>
<dbReference type="Gene3D" id="3.40.47.10">
    <property type="match status" value="2"/>
</dbReference>
<keyword evidence="10 14" id="KW-0012">Acyltransferase</keyword>
<dbReference type="InterPro" id="IPR017568">
    <property type="entry name" value="3-oxoacyl-ACP_synth-2"/>
</dbReference>
<evidence type="ECO:0000256" key="10">
    <source>
        <dbReference type="ARBA" id="ARBA00023315"/>
    </source>
</evidence>
<dbReference type="Pfam" id="PF00109">
    <property type="entry name" value="ketoacyl-synt"/>
    <property type="match status" value="1"/>
</dbReference>
<dbReference type="RefSeq" id="WP_184185652.1">
    <property type="nucleotide sequence ID" value="NZ_BMNF01000004.1"/>
</dbReference>
<evidence type="ECO:0000256" key="9">
    <source>
        <dbReference type="ARBA" id="ARBA00023160"/>
    </source>
</evidence>
<feature type="active site" description="For beta-ketoacyl synthase activity" evidence="15">
    <location>
        <position position="167"/>
    </location>
</feature>
<evidence type="ECO:0000256" key="12">
    <source>
        <dbReference type="ARBA" id="ARBA00047318"/>
    </source>
</evidence>
<comment type="similarity">
    <text evidence="2 14 16">Belongs to the thiolase-like superfamily. Beta-ketoacyl-ACP synthases family.</text>
</comment>
<dbReference type="Proteomes" id="UP000586947">
    <property type="component" value="Unassembled WGS sequence"/>
</dbReference>
<evidence type="ECO:0000256" key="3">
    <source>
        <dbReference type="ARBA" id="ARBA00012356"/>
    </source>
</evidence>
<dbReference type="AlphaFoldDB" id="A0A840W7D2"/>
<comment type="function">
    <text evidence="11 14">Involved in the type II fatty acid elongation cycle. Catalyzes the elongation of a wide range of acyl-ACP by the addition of two carbons from malonyl-ACP to an acyl acceptor. Can efficiently catalyze the conversion of palmitoleoyl-ACP (cis-hexadec-9-enoyl-ACP) to cis-vaccenoyl-ACP (cis-octadec-11-enoyl-ACP), an essential step in the thermal regulation of fatty acid composition.</text>
</comment>
<feature type="domain" description="Ketosynthase family 3 (KS3)" evidence="17">
    <location>
        <begin position="8"/>
        <end position="412"/>
    </location>
</feature>
<dbReference type="PANTHER" id="PTHR11712">
    <property type="entry name" value="POLYKETIDE SYNTHASE-RELATED"/>
    <property type="match status" value="1"/>
</dbReference>
<evidence type="ECO:0000256" key="5">
    <source>
        <dbReference type="ARBA" id="ARBA00022516"/>
    </source>
</evidence>
<comment type="pathway">
    <text evidence="1 14">Lipid metabolism; fatty acid biosynthesis.</text>
</comment>
<comment type="catalytic activity">
    <reaction evidence="13 14">
        <text>a fatty acyl-[ACP] + malonyl-[ACP] + H(+) = a 3-oxoacyl-[ACP] + holo-[ACP] + CO2</text>
        <dbReference type="Rhea" id="RHEA:22836"/>
        <dbReference type="Rhea" id="RHEA-COMP:9623"/>
        <dbReference type="Rhea" id="RHEA-COMP:9685"/>
        <dbReference type="Rhea" id="RHEA-COMP:9916"/>
        <dbReference type="Rhea" id="RHEA-COMP:14125"/>
        <dbReference type="ChEBI" id="CHEBI:15378"/>
        <dbReference type="ChEBI" id="CHEBI:16526"/>
        <dbReference type="ChEBI" id="CHEBI:64479"/>
        <dbReference type="ChEBI" id="CHEBI:78449"/>
        <dbReference type="ChEBI" id="CHEBI:78776"/>
        <dbReference type="ChEBI" id="CHEBI:138651"/>
    </reaction>
</comment>
<keyword evidence="8" id="KW-0443">Lipid metabolism</keyword>
<dbReference type="UniPathway" id="UPA00094"/>
<dbReference type="InterPro" id="IPR000794">
    <property type="entry name" value="Beta-ketoacyl_synthase"/>
</dbReference>
<reference evidence="18 19" key="1">
    <citation type="submission" date="2020-08" db="EMBL/GenBank/DDBJ databases">
        <title>Sequencing the genomes of 1000 actinobacteria strains.</title>
        <authorList>
            <person name="Klenk H.-P."/>
        </authorList>
    </citation>
    <scope>NUCLEOTIDE SEQUENCE [LARGE SCALE GENOMIC DNA]</scope>
    <source>
        <strain evidence="18 19">DSM 103125</strain>
    </source>
</reference>
<dbReference type="InterPro" id="IPR014031">
    <property type="entry name" value="Ketoacyl_synth_C"/>
</dbReference>
<evidence type="ECO:0000256" key="6">
    <source>
        <dbReference type="ARBA" id="ARBA00022679"/>
    </source>
</evidence>